<dbReference type="Proteomes" id="UP000070186">
    <property type="component" value="Unassembled WGS sequence"/>
</dbReference>
<keyword evidence="2" id="KW-1185">Reference proteome</keyword>
<organism evidence="1 2">
    <name type="scientific">Dechloromonas denitrificans</name>
    <dbReference type="NCBI Taxonomy" id="281362"/>
    <lineage>
        <taxon>Bacteria</taxon>
        <taxon>Pseudomonadati</taxon>
        <taxon>Pseudomonadota</taxon>
        <taxon>Betaproteobacteria</taxon>
        <taxon>Rhodocyclales</taxon>
        <taxon>Azonexaceae</taxon>
        <taxon>Dechloromonas</taxon>
    </lineage>
</organism>
<protein>
    <submittedName>
        <fullName evidence="1">Uncharacterized protein</fullName>
    </submittedName>
</protein>
<reference evidence="1 2" key="1">
    <citation type="submission" date="2015-12" db="EMBL/GenBank/DDBJ databases">
        <title>Nitrous oxide reduction kinetics distinguish bacteria harboring typical versus atypical NosZ.</title>
        <authorList>
            <person name="Yoon S."/>
            <person name="Nissen S."/>
            <person name="Park D."/>
            <person name="Sanford R.A."/>
            <person name="Loeffler F.E."/>
        </authorList>
    </citation>
    <scope>NUCLEOTIDE SEQUENCE [LARGE SCALE GENOMIC DNA]</scope>
    <source>
        <strain evidence="1 2">ATCC BAA-841</strain>
    </source>
</reference>
<evidence type="ECO:0000313" key="1">
    <source>
        <dbReference type="EMBL" id="KXB32521.1"/>
    </source>
</evidence>
<dbReference type="EMBL" id="LODL01000005">
    <property type="protein sequence ID" value="KXB32521.1"/>
    <property type="molecule type" value="Genomic_DNA"/>
</dbReference>
<dbReference type="AlphaFoldDB" id="A0A133XNL3"/>
<accession>A0A133XNL3</accession>
<evidence type="ECO:0000313" key="2">
    <source>
        <dbReference type="Proteomes" id="UP000070186"/>
    </source>
</evidence>
<gene>
    <name evidence="1" type="ORF">AT959_02215</name>
</gene>
<dbReference type="RefSeq" id="WP_066880095.1">
    <property type="nucleotide sequence ID" value="NZ_LODL01000005.1"/>
</dbReference>
<proteinExistence type="predicted"/>
<sequence length="166" mass="18721">MNLHNPQSIDPVCLTKLDTSMAIHQLTYRNVTYHFCSAHCQERFSEAAVFFSAPQRIDELHPIPKHHRLRVASVPEAIREVAGICLSEVRGVSNVLIGDGYADIDYDLRLVSLNQLEAAMKDAGLPLKGWLHGLRRSLWSFVEHNELENLASQPSPCCSRPPIRVR</sequence>
<name>A0A133XNL3_9RHOO</name>
<dbReference type="STRING" id="281362.AT959_02215"/>
<comment type="caution">
    <text evidence="1">The sequence shown here is derived from an EMBL/GenBank/DDBJ whole genome shotgun (WGS) entry which is preliminary data.</text>
</comment>